<proteinExistence type="inferred from homology"/>
<evidence type="ECO:0000256" key="1">
    <source>
        <dbReference type="ARBA" id="ARBA00006484"/>
    </source>
</evidence>
<dbReference type="SUPFAM" id="SSF51735">
    <property type="entry name" value="NAD(P)-binding Rossmann-fold domains"/>
    <property type="match status" value="1"/>
</dbReference>
<evidence type="ECO:0000313" key="4">
    <source>
        <dbReference type="EMBL" id="CAB4546439.1"/>
    </source>
</evidence>
<dbReference type="EMBL" id="CAEZSR010000016">
    <property type="protein sequence ID" value="CAB4546439.1"/>
    <property type="molecule type" value="Genomic_DNA"/>
</dbReference>
<keyword evidence="3" id="KW-0812">Transmembrane</keyword>
<dbReference type="InterPro" id="IPR036291">
    <property type="entry name" value="NAD(P)-bd_dom_sf"/>
</dbReference>
<dbReference type="PANTHER" id="PTHR43943:SF17">
    <property type="entry name" value="3-PHENYLPROPIONATE-DIHYDRODIOL_CINNAMIC ACID-DIHYDRODIOL DEHYDROGENASE"/>
    <property type="match status" value="1"/>
</dbReference>
<reference evidence="4" key="1">
    <citation type="submission" date="2020-05" db="EMBL/GenBank/DDBJ databases">
        <authorList>
            <person name="Chiriac C."/>
            <person name="Salcher M."/>
            <person name="Ghai R."/>
            <person name="Kavagutti S V."/>
        </authorList>
    </citation>
    <scope>NUCLEOTIDE SEQUENCE</scope>
</reference>
<dbReference type="PANTHER" id="PTHR43943">
    <property type="entry name" value="DEHYDROGENASE/REDUCTASE (SDR FAMILY) MEMBER 4"/>
    <property type="match status" value="1"/>
</dbReference>
<gene>
    <name evidence="4" type="ORF">UFOPK1493_00714</name>
</gene>
<dbReference type="CDD" id="cd05233">
    <property type="entry name" value="SDR_c"/>
    <property type="match status" value="1"/>
</dbReference>
<name>A0A6J6C757_9ZZZZ</name>
<dbReference type="InterPro" id="IPR002347">
    <property type="entry name" value="SDR_fam"/>
</dbReference>
<keyword evidence="3" id="KW-0472">Membrane</keyword>
<dbReference type="AlphaFoldDB" id="A0A6J6C757"/>
<dbReference type="PRINTS" id="PR00081">
    <property type="entry name" value="GDHRDH"/>
</dbReference>
<dbReference type="FunFam" id="3.40.50.720:FF:000084">
    <property type="entry name" value="Short-chain dehydrogenase reductase"/>
    <property type="match status" value="1"/>
</dbReference>
<dbReference type="Pfam" id="PF13561">
    <property type="entry name" value="adh_short_C2"/>
    <property type="match status" value="1"/>
</dbReference>
<accession>A0A6J6C757</accession>
<sequence>MDLGLAGKKAIVTGGKRGLGFATAQLLAEEGCDVAICARGDVSEAVAALQATGRNVYGEGVDVADADAYKGWLAKAAEQLGGCDVFVHNVSGASGRGEGAWVNNLNLDVFGLTRAQEVLVPIMEAGGGGSIVCLSSIAAQEEFAGPGNFGPMKAAMVAYANNLAQAVASKGIRVNIVSPGPVFFEGGNWDTIKQNMAGFYDTIVGKMPIKRLGEPREIANAIAFLASPAASLITGANLVIDGGYTKRIKF</sequence>
<keyword evidence="3" id="KW-1133">Transmembrane helix</keyword>
<evidence type="ECO:0000256" key="2">
    <source>
        <dbReference type="ARBA" id="ARBA00023002"/>
    </source>
</evidence>
<organism evidence="4">
    <name type="scientific">freshwater metagenome</name>
    <dbReference type="NCBI Taxonomy" id="449393"/>
    <lineage>
        <taxon>unclassified sequences</taxon>
        <taxon>metagenomes</taxon>
        <taxon>ecological metagenomes</taxon>
    </lineage>
</organism>
<keyword evidence="2" id="KW-0560">Oxidoreductase</keyword>
<comment type="similarity">
    <text evidence="1">Belongs to the short-chain dehydrogenases/reductases (SDR) family.</text>
</comment>
<dbReference type="GO" id="GO:0016491">
    <property type="term" value="F:oxidoreductase activity"/>
    <property type="evidence" value="ECO:0007669"/>
    <property type="project" value="UniProtKB-KW"/>
</dbReference>
<feature type="transmembrane region" description="Helical" evidence="3">
    <location>
        <begin position="218"/>
        <end position="240"/>
    </location>
</feature>
<evidence type="ECO:0000256" key="3">
    <source>
        <dbReference type="SAM" id="Phobius"/>
    </source>
</evidence>
<dbReference type="Gene3D" id="3.40.50.720">
    <property type="entry name" value="NAD(P)-binding Rossmann-like Domain"/>
    <property type="match status" value="1"/>
</dbReference>
<protein>
    <submittedName>
        <fullName evidence="4">Unannotated protein</fullName>
    </submittedName>
</protein>